<dbReference type="AlphaFoldDB" id="A0A378JQ20"/>
<dbReference type="SUPFAM" id="SSF103473">
    <property type="entry name" value="MFS general substrate transporter"/>
    <property type="match status" value="1"/>
</dbReference>
<keyword evidence="2" id="KW-1003">Cell membrane</keyword>
<dbReference type="GO" id="GO:0005886">
    <property type="term" value="C:plasma membrane"/>
    <property type="evidence" value="ECO:0007669"/>
    <property type="project" value="UniProtKB-SubCell"/>
</dbReference>
<feature type="transmembrane region" description="Helical" evidence="6">
    <location>
        <begin position="362"/>
        <end position="378"/>
    </location>
</feature>
<evidence type="ECO:0000256" key="1">
    <source>
        <dbReference type="ARBA" id="ARBA00004651"/>
    </source>
</evidence>
<feature type="transmembrane region" description="Helical" evidence="6">
    <location>
        <begin position="269"/>
        <end position="291"/>
    </location>
</feature>
<feature type="transmembrane region" description="Helical" evidence="6">
    <location>
        <begin position="329"/>
        <end position="356"/>
    </location>
</feature>
<dbReference type="EMBL" id="UGOD01000001">
    <property type="protein sequence ID" value="STX52778.1"/>
    <property type="molecule type" value="Genomic_DNA"/>
</dbReference>
<comment type="subcellular location">
    <subcellularLocation>
        <location evidence="1">Cell membrane</location>
        <topology evidence="1">Multi-pass membrane protein</topology>
    </subcellularLocation>
</comment>
<dbReference type="InterPro" id="IPR011701">
    <property type="entry name" value="MFS"/>
</dbReference>
<feature type="transmembrane region" description="Helical" evidence="6">
    <location>
        <begin position="71"/>
        <end position="94"/>
    </location>
</feature>
<feature type="transmembrane region" description="Helical" evidence="6">
    <location>
        <begin position="7"/>
        <end position="28"/>
    </location>
</feature>
<feature type="transmembrane region" description="Helical" evidence="6">
    <location>
        <begin position="40"/>
        <end position="59"/>
    </location>
</feature>
<name>A0A378JQ20_9GAMM</name>
<proteinExistence type="predicted"/>
<feature type="transmembrane region" description="Helical" evidence="6">
    <location>
        <begin position="100"/>
        <end position="118"/>
    </location>
</feature>
<evidence type="ECO:0000256" key="5">
    <source>
        <dbReference type="ARBA" id="ARBA00023136"/>
    </source>
</evidence>
<feature type="transmembrane region" description="Helical" evidence="6">
    <location>
        <begin position="242"/>
        <end position="262"/>
    </location>
</feature>
<dbReference type="InterPro" id="IPR050189">
    <property type="entry name" value="MFS_Efflux_Transporters"/>
</dbReference>
<dbReference type="Pfam" id="PF07690">
    <property type="entry name" value="MFS_1"/>
    <property type="match status" value="1"/>
</dbReference>
<feature type="transmembrane region" description="Helical" evidence="6">
    <location>
        <begin position="303"/>
        <end position="322"/>
    </location>
</feature>
<dbReference type="PANTHER" id="PTHR43124:SF3">
    <property type="entry name" value="CHLORAMPHENICOL EFFLUX PUMP RV0191"/>
    <property type="match status" value="1"/>
</dbReference>
<keyword evidence="5 6" id="KW-0472">Membrane</keyword>
<evidence type="ECO:0000256" key="3">
    <source>
        <dbReference type="ARBA" id="ARBA00022692"/>
    </source>
</evidence>
<feature type="transmembrane region" description="Helical" evidence="6">
    <location>
        <begin position="130"/>
        <end position="151"/>
    </location>
</feature>
<feature type="transmembrane region" description="Helical" evidence="6">
    <location>
        <begin position="157"/>
        <end position="175"/>
    </location>
</feature>
<dbReference type="Gene3D" id="1.20.1720.10">
    <property type="entry name" value="Multidrug resistance protein D"/>
    <property type="match status" value="1"/>
</dbReference>
<evidence type="ECO:0000259" key="7">
    <source>
        <dbReference type="PROSITE" id="PS50850"/>
    </source>
</evidence>
<dbReference type="RefSeq" id="WP_115332303.1">
    <property type="nucleotide sequence ID" value="NZ_CAAAHP010000003.1"/>
</dbReference>
<keyword evidence="3 6" id="KW-0812">Transmembrane</keyword>
<dbReference type="OrthoDB" id="5670831at2"/>
<feature type="transmembrane region" description="Helical" evidence="6">
    <location>
        <begin position="204"/>
        <end position="230"/>
    </location>
</feature>
<evidence type="ECO:0000313" key="9">
    <source>
        <dbReference type="Proteomes" id="UP000254794"/>
    </source>
</evidence>
<dbReference type="InterPro" id="IPR020846">
    <property type="entry name" value="MFS_dom"/>
</dbReference>
<organism evidence="8 9">
    <name type="scientific">Legionella busanensis</name>
    <dbReference type="NCBI Taxonomy" id="190655"/>
    <lineage>
        <taxon>Bacteria</taxon>
        <taxon>Pseudomonadati</taxon>
        <taxon>Pseudomonadota</taxon>
        <taxon>Gammaproteobacteria</taxon>
        <taxon>Legionellales</taxon>
        <taxon>Legionellaceae</taxon>
        <taxon>Legionella</taxon>
    </lineage>
</organism>
<feature type="domain" description="Major facilitator superfamily (MFS) profile" evidence="7">
    <location>
        <begin position="5"/>
        <end position="385"/>
    </location>
</feature>
<keyword evidence="4 6" id="KW-1133">Transmembrane helix</keyword>
<dbReference type="InterPro" id="IPR036259">
    <property type="entry name" value="MFS_trans_sf"/>
</dbReference>
<protein>
    <submittedName>
        <fullName evidence="8">Drug resistance transporter, Bcr/CflA</fullName>
    </submittedName>
</protein>
<dbReference type="PROSITE" id="PS50850">
    <property type="entry name" value="MFS"/>
    <property type="match status" value="1"/>
</dbReference>
<dbReference type="Proteomes" id="UP000254794">
    <property type="component" value="Unassembled WGS sequence"/>
</dbReference>
<evidence type="ECO:0000256" key="2">
    <source>
        <dbReference type="ARBA" id="ARBA00022475"/>
    </source>
</evidence>
<dbReference type="GO" id="GO:0022857">
    <property type="term" value="F:transmembrane transporter activity"/>
    <property type="evidence" value="ECO:0007669"/>
    <property type="project" value="InterPro"/>
</dbReference>
<dbReference type="PANTHER" id="PTHR43124">
    <property type="entry name" value="PURINE EFFLUX PUMP PBUE"/>
    <property type="match status" value="1"/>
</dbReference>
<reference evidence="8 9" key="1">
    <citation type="submission" date="2018-06" db="EMBL/GenBank/DDBJ databases">
        <authorList>
            <consortium name="Pathogen Informatics"/>
            <person name="Doyle S."/>
        </authorList>
    </citation>
    <scope>NUCLEOTIDE SEQUENCE [LARGE SCALE GENOMIC DNA]</scope>
    <source>
        <strain evidence="8 9">NCTC13316</strain>
    </source>
</reference>
<gene>
    <name evidence="8" type="primary">ydhC_4</name>
    <name evidence="8" type="ORF">NCTC13316_02903</name>
</gene>
<evidence type="ECO:0000256" key="4">
    <source>
        <dbReference type="ARBA" id="ARBA00022989"/>
    </source>
</evidence>
<keyword evidence="9" id="KW-1185">Reference proteome</keyword>
<evidence type="ECO:0000313" key="8">
    <source>
        <dbReference type="EMBL" id="STX52778.1"/>
    </source>
</evidence>
<evidence type="ECO:0000256" key="6">
    <source>
        <dbReference type="SAM" id="Phobius"/>
    </source>
</evidence>
<sequence length="390" mass="43579">MNKRSYIIILLAWTLGNYSILLIMPALPKIAADFHISTRLAQLTISIFLLGKAISIIPWGIISEKLGRKPVFILGLLIFSLASLFTALCSNIYILLIGRFLQGVGVGATVLMGRAMVNDTQNEQQAIKKFAFFFSLSGIFICFIPLIGSYITTYYNWPIAFVIMAIYSAILFIYCPGISETRPKNLANITVLDSMLLVFKNRLFVSYLLISALMMAGESAFNTCASFILIKHAHYSITTFSNIKTMMSILYVIGTLACGFLIKYWRSDFLVSIGIRLFIGTACLMWFFYFFNYTVEITFVLPMMIYYFGTGFIVASATAAAVRPFPKHMAIALAFSLFCQFNISALFSLLSSLIAIESVKPFMILISSISILALLTWYQRPAPLKAVLIS</sequence>
<accession>A0A378JQ20</accession>